<sequence length="60" mass="5765">MSAAAVLLNPAAGAVLPALVDDDELVATNSGIWTAAVLSQIVLAPTAGVVVGTAGYISAS</sequence>
<reference evidence="2" key="1">
    <citation type="submission" date="2021-01" db="EMBL/GenBank/DDBJ databases">
        <title>Whole genome shotgun sequence of Spirilliplanes yamanashiensis NBRC 15828.</title>
        <authorList>
            <person name="Komaki H."/>
            <person name="Tamura T."/>
        </authorList>
    </citation>
    <scope>NUCLEOTIDE SEQUENCE</scope>
    <source>
        <strain evidence="2">NBRC 15828</strain>
    </source>
</reference>
<keyword evidence="1" id="KW-0472">Membrane</keyword>
<evidence type="ECO:0000256" key="1">
    <source>
        <dbReference type="SAM" id="Phobius"/>
    </source>
</evidence>
<proteinExistence type="predicted"/>
<keyword evidence="1" id="KW-1133">Transmembrane helix</keyword>
<evidence type="ECO:0000313" key="3">
    <source>
        <dbReference type="Proteomes" id="UP000652013"/>
    </source>
</evidence>
<protein>
    <submittedName>
        <fullName evidence="2">Uncharacterized protein</fullName>
    </submittedName>
</protein>
<dbReference type="AlphaFoldDB" id="A0A8J3YCU5"/>
<dbReference type="RefSeq" id="WP_203941585.1">
    <property type="nucleotide sequence ID" value="NZ_BAAAGJ010000013.1"/>
</dbReference>
<feature type="transmembrane region" description="Helical" evidence="1">
    <location>
        <begin position="37"/>
        <end position="57"/>
    </location>
</feature>
<dbReference type="Proteomes" id="UP000652013">
    <property type="component" value="Unassembled WGS sequence"/>
</dbReference>
<gene>
    <name evidence="2" type="ORF">Sya03_57580</name>
</gene>
<name>A0A8J3YCU5_9ACTN</name>
<organism evidence="2 3">
    <name type="scientific">Spirilliplanes yamanashiensis</name>
    <dbReference type="NCBI Taxonomy" id="42233"/>
    <lineage>
        <taxon>Bacteria</taxon>
        <taxon>Bacillati</taxon>
        <taxon>Actinomycetota</taxon>
        <taxon>Actinomycetes</taxon>
        <taxon>Micromonosporales</taxon>
        <taxon>Micromonosporaceae</taxon>
        <taxon>Spirilliplanes</taxon>
    </lineage>
</organism>
<accession>A0A8J3YCU5</accession>
<keyword evidence="3" id="KW-1185">Reference proteome</keyword>
<evidence type="ECO:0000313" key="2">
    <source>
        <dbReference type="EMBL" id="GIJ06406.1"/>
    </source>
</evidence>
<dbReference type="EMBL" id="BOOY01000041">
    <property type="protein sequence ID" value="GIJ06406.1"/>
    <property type="molecule type" value="Genomic_DNA"/>
</dbReference>
<comment type="caution">
    <text evidence="2">The sequence shown here is derived from an EMBL/GenBank/DDBJ whole genome shotgun (WGS) entry which is preliminary data.</text>
</comment>
<keyword evidence="1" id="KW-0812">Transmembrane</keyword>